<feature type="domain" description="2EXR" evidence="1">
    <location>
        <begin position="11"/>
        <end position="110"/>
    </location>
</feature>
<evidence type="ECO:0000313" key="2">
    <source>
        <dbReference type="EMBL" id="KAG4412295.1"/>
    </source>
</evidence>
<dbReference type="InterPro" id="IPR045518">
    <property type="entry name" value="2EXR"/>
</dbReference>
<comment type="caution">
    <text evidence="2">The sequence shown here is derived from an EMBL/GenBank/DDBJ whole genome shotgun (WGS) entry which is preliminary data.</text>
</comment>
<dbReference type="AlphaFoldDB" id="A0A8H7T4G5"/>
<name>A0A8H7T4G5_9HELO</name>
<gene>
    <name evidence="2" type="ORF">IFR04_014574</name>
</gene>
<organism evidence="2 3">
    <name type="scientific">Cadophora malorum</name>
    <dbReference type="NCBI Taxonomy" id="108018"/>
    <lineage>
        <taxon>Eukaryota</taxon>
        <taxon>Fungi</taxon>
        <taxon>Dikarya</taxon>
        <taxon>Ascomycota</taxon>
        <taxon>Pezizomycotina</taxon>
        <taxon>Leotiomycetes</taxon>
        <taxon>Helotiales</taxon>
        <taxon>Ploettnerulaceae</taxon>
        <taxon>Cadophora</taxon>
    </lineage>
</organism>
<accession>A0A8H7T4G5</accession>
<dbReference type="PANTHER" id="PTHR35910">
    <property type="entry name" value="2EXR DOMAIN-CONTAINING PROTEIN"/>
    <property type="match status" value="1"/>
</dbReference>
<protein>
    <recommendedName>
        <fullName evidence="1">2EXR domain-containing protein</fullName>
    </recommendedName>
</protein>
<proteinExistence type="predicted"/>
<dbReference type="EMBL" id="JAFJYH010000391">
    <property type="protein sequence ID" value="KAG4412295.1"/>
    <property type="molecule type" value="Genomic_DNA"/>
</dbReference>
<keyword evidence="3" id="KW-1185">Reference proteome</keyword>
<dbReference type="OrthoDB" id="3551746at2759"/>
<reference evidence="2" key="1">
    <citation type="submission" date="2021-02" db="EMBL/GenBank/DDBJ databases">
        <title>Genome sequence Cadophora malorum strain M34.</title>
        <authorList>
            <person name="Stefanovic E."/>
            <person name="Vu D."/>
            <person name="Scully C."/>
            <person name="Dijksterhuis J."/>
            <person name="Roader J."/>
            <person name="Houbraken J."/>
        </authorList>
    </citation>
    <scope>NUCLEOTIDE SEQUENCE</scope>
    <source>
        <strain evidence="2">M34</strain>
    </source>
</reference>
<dbReference type="Proteomes" id="UP000664132">
    <property type="component" value="Unassembled WGS sequence"/>
</dbReference>
<dbReference type="Pfam" id="PF20150">
    <property type="entry name" value="2EXR"/>
    <property type="match status" value="1"/>
</dbReference>
<evidence type="ECO:0000259" key="1">
    <source>
        <dbReference type="Pfam" id="PF20150"/>
    </source>
</evidence>
<evidence type="ECO:0000313" key="3">
    <source>
        <dbReference type="Proteomes" id="UP000664132"/>
    </source>
</evidence>
<sequence length="289" mass="33121">MQSSSEESKTFTVFPNLPPELQEAIWTHTVDWEPHVLPRPPIPELSVCRQAREALLKTYRPCFHSDPGERRNDLQFSGREGQGPADRYLTIRGMGTPFPRSPYANYSTDILHLTRSFMSQACKEGSCRKFLSQEAIDNIQNLVTWRKDWPRSEFRHGGPVRLHGMPPLPPPADSKQVITQFGKLKVLYIAEDPKLQVDFPSSDEDLKLTSMIARFQAKDPKDELIAPALKAVYAEKKILVPESESDQSPYDSNKMTLAKRWLERQSIEFPDWQAPDLQFAKLMPDPRCL</sequence>
<dbReference type="PANTHER" id="PTHR35910:SF6">
    <property type="entry name" value="2EXR DOMAIN-CONTAINING PROTEIN"/>
    <property type="match status" value="1"/>
</dbReference>